<evidence type="ECO:0000256" key="7">
    <source>
        <dbReference type="ARBA" id="ARBA00023128"/>
    </source>
</evidence>
<dbReference type="InterPro" id="IPR045299">
    <property type="entry name" value="Complex1_LYR_NDUFA6_LYRM6"/>
</dbReference>
<reference evidence="10 11" key="1">
    <citation type="journal article" date="2016" name="Proc. Natl. Acad. Sci. U.S.A.">
        <title>Comparative genomics of biotechnologically important yeasts.</title>
        <authorList>
            <person name="Riley R."/>
            <person name="Haridas S."/>
            <person name="Wolfe K.H."/>
            <person name="Lopes M.R."/>
            <person name="Hittinger C.T."/>
            <person name="Goeker M."/>
            <person name="Salamov A.A."/>
            <person name="Wisecaver J.H."/>
            <person name="Long T.M."/>
            <person name="Calvey C.H."/>
            <person name="Aerts A.L."/>
            <person name="Barry K.W."/>
            <person name="Choi C."/>
            <person name="Clum A."/>
            <person name="Coughlan A.Y."/>
            <person name="Deshpande S."/>
            <person name="Douglass A.P."/>
            <person name="Hanson S.J."/>
            <person name="Klenk H.-P."/>
            <person name="LaButti K.M."/>
            <person name="Lapidus A."/>
            <person name="Lindquist E.A."/>
            <person name="Lipzen A.M."/>
            <person name="Meier-Kolthoff J.P."/>
            <person name="Ohm R.A."/>
            <person name="Otillar R.P."/>
            <person name="Pangilinan J.L."/>
            <person name="Peng Y."/>
            <person name="Rokas A."/>
            <person name="Rosa C.A."/>
            <person name="Scheuner C."/>
            <person name="Sibirny A.A."/>
            <person name="Slot J.C."/>
            <person name="Stielow J.B."/>
            <person name="Sun H."/>
            <person name="Kurtzman C.P."/>
            <person name="Blackwell M."/>
            <person name="Grigoriev I.V."/>
            <person name="Jeffries T.W."/>
        </authorList>
    </citation>
    <scope>NUCLEOTIDE SEQUENCE [LARGE SCALE GENOMIC DNA]</scope>
    <source>
        <strain evidence="10 11">NRRL Y-2026</strain>
    </source>
</reference>
<evidence type="ECO:0000256" key="8">
    <source>
        <dbReference type="ARBA" id="ARBA00023136"/>
    </source>
</evidence>
<keyword evidence="7" id="KW-0496">Mitochondrion</keyword>
<comment type="subcellular location">
    <subcellularLocation>
        <location evidence="1">Mitochondrion inner membrane</location>
        <topology evidence="1">Peripheral membrane protein</topology>
        <orientation evidence="1">Matrix side</orientation>
    </subcellularLocation>
</comment>
<keyword evidence="3" id="KW-0813">Transport</keyword>
<evidence type="ECO:0000256" key="4">
    <source>
        <dbReference type="ARBA" id="ARBA00022660"/>
    </source>
</evidence>
<feature type="domain" description="Complex 1 LYR protein" evidence="9">
    <location>
        <begin position="23"/>
        <end position="83"/>
    </location>
</feature>
<dbReference type="OrthoDB" id="14535at2759"/>
<proteinExistence type="inferred from homology"/>
<evidence type="ECO:0000256" key="5">
    <source>
        <dbReference type="ARBA" id="ARBA00022792"/>
    </source>
</evidence>
<name>A0A1E3NI13_9ASCO</name>
<accession>A0A1E3NI13</accession>
<dbReference type="Proteomes" id="UP000094455">
    <property type="component" value="Unassembled WGS sequence"/>
</dbReference>
<keyword evidence="6" id="KW-0249">Electron transport</keyword>
<gene>
    <name evidence="10" type="ORF">PICMEDRAFT_59396</name>
</gene>
<dbReference type="STRING" id="763406.A0A1E3NI13"/>
<evidence type="ECO:0000256" key="1">
    <source>
        <dbReference type="ARBA" id="ARBA00004443"/>
    </source>
</evidence>
<evidence type="ECO:0000259" key="9">
    <source>
        <dbReference type="Pfam" id="PF05347"/>
    </source>
</evidence>
<evidence type="ECO:0000256" key="6">
    <source>
        <dbReference type="ARBA" id="ARBA00022982"/>
    </source>
</evidence>
<evidence type="ECO:0000313" key="11">
    <source>
        <dbReference type="Proteomes" id="UP000094455"/>
    </source>
</evidence>
<keyword evidence="5" id="KW-0999">Mitochondrion inner membrane</keyword>
<dbReference type="InterPro" id="IPR008011">
    <property type="entry name" value="Complex1_LYR_dom"/>
</dbReference>
<dbReference type="GO" id="GO:0006979">
    <property type="term" value="P:response to oxidative stress"/>
    <property type="evidence" value="ECO:0007669"/>
    <property type="project" value="TreeGrafter"/>
</dbReference>
<dbReference type="EMBL" id="KV454004">
    <property type="protein sequence ID" value="ODQ45772.1"/>
    <property type="molecule type" value="Genomic_DNA"/>
</dbReference>
<sequence length="122" mass="14808">MTFPTAFAETTRFSTTSADLRYRVLNLYRRYLRHSREFVNSYDLDIPAYQVKTKIRQEFERHRFVQDLATKNVLYMKGQMEFQELVNFWKQQCHVMQYFEDFEHYSTTSGNSFVQKFLKGAN</sequence>
<keyword evidence="4" id="KW-0679">Respiratory chain</keyword>
<keyword evidence="11" id="KW-1185">Reference proteome</keyword>
<dbReference type="InterPro" id="IPR016488">
    <property type="entry name" value="NADH_Ub_cplx-1_asu_su-6"/>
</dbReference>
<evidence type="ECO:0000256" key="2">
    <source>
        <dbReference type="ARBA" id="ARBA00009508"/>
    </source>
</evidence>
<dbReference type="Pfam" id="PF05347">
    <property type="entry name" value="Complex1_LYR"/>
    <property type="match status" value="1"/>
</dbReference>
<dbReference type="GO" id="GO:0005743">
    <property type="term" value="C:mitochondrial inner membrane"/>
    <property type="evidence" value="ECO:0007669"/>
    <property type="project" value="UniProtKB-SubCell"/>
</dbReference>
<dbReference type="GeneID" id="30180050"/>
<dbReference type="GO" id="GO:0045271">
    <property type="term" value="C:respiratory chain complex I"/>
    <property type="evidence" value="ECO:0007669"/>
    <property type="project" value="InterPro"/>
</dbReference>
<evidence type="ECO:0000313" key="10">
    <source>
        <dbReference type="EMBL" id="ODQ45772.1"/>
    </source>
</evidence>
<dbReference type="CDD" id="cd20266">
    <property type="entry name" value="Complex1_LYR_NDUFA6_LYRM6"/>
    <property type="match status" value="1"/>
</dbReference>
<dbReference type="PANTHER" id="PTHR12964:SF0">
    <property type="entry name" value="NADH DEHYDROGENASE [UBIQUINONE] 1 ALPHA SUBCOMPLEX SUBUNIT 6"/>
    <property type="match status" value="1"/>
</dbReference>
<dbReference type="PANTHER" id="PTHR12964">
    <property type="entry name" value="NADH-UBIQUINONE OXIDOREDUCTASE B14 SUBUNIT"/>
    <property type="match status" value="1"/>
</dbReference>
<keyword evidence="8" id="KW-0472">Membrane</keyword>
<protein>
    <recommendedName>
        <fullName evidence="9">Complex 1 LYR protein domain-containing protein</fullName>
    </recommendedName>
</protein>
<dbReference type="RefSeq" id="XP_019016885.1">
    <property type="nucleotide sequence ID" value="XM_019163363.1"/>
</dbReference>
<dbReference type="AlphaFoldDB" id="A0A1E3NI13"/>
<evidence type="ECO:0000256" key="3">
    <source>
        <dbReference type="ARBA" id="ARBA00022448"/>
    </source>
</evidence>
<organism evidence="10 11">
    <name type="scientific">Pichia membranifaciens NRRL Y-2026</name>
    <dbReference type="NCBI Taxonomy" id="763406"/>
    <lineage>
        <taxon>Eukaryota</taxon>
        <taxon>Fungi</taxon>
        <taxon>Dikarya</taxon>
        <taxon>Ascomycota</taxon>
        <taxon>Saccharomycotina</taxon>
        <taxon>Pichiomycetes</taxon>
        <taxon>Pichiales</taxon>
        <taxon>Pichiaceae</taxon>
        <taxon>Pichia</taxon>
    </lineage>
</organism>
<comment type="similarity">
    <text evidence="2">Belongs to the complex I LYR family.</text>
</comment>